<keyword evidence="1" id="KW-0472">Membrane</keyword>
<sequence length="151" mass="17462">MIVMNREDITDRILYGHYLEQLFAIITGRIDRFISVLLLIFGSAIVLNGNPFFFGISIVVLSAIQLTYQFGKKSGAAKKKAFDYLKLYTNESKFDDSELRERLLELESTDDIIWPCLEPIALLKTQIRLNVDLQFQEKLSYYQKVIRLVCG</sequence>
<gene>
    <name evidence="2" type="ORF">ARN_00780</name>
</gene>
<evidence type="ECO:0000313" key="2">
    <source>
        <dbReference type="EMBL" id="CBA71416.1"/>
    </source>
</evidence>
<organism evidence="2">
    <name type="scientific">Arsenophonus nasoniae</name>
    <name type="common">son-killer infecting Nasonia vitripennis</name>
    <dbReference type="NCBI Taxonomy" id="638"/>
    <lineage>
        <taxon>Bacteria</taxon>
        <taxon>Pseudomonadati</taxon>
        <taxon>Pseudomonadota</taxon>
        <taxon>Gammaproteobacteria</taxon>
        <taxon>Enterobacterales</taxon>
        <taxon>Morganellaceae</taxon>
        <taxon>Arsenophonus</taxon>
    </lineage>
</organism>
<feature type="transmembrane region" description="Helical" evidence="1">
    <location>
        <begin position="21"/>
        <end position="46"/>
    </location>
</feature>
<dbReference type="EMBL" id="FN545149">
    <property type="protein sequence ID" value="CBA71416.1"/>
    <property type="molecule type" value="Genomic_DNA"/>
</dbReference>
<protein>
    <submittedName>
        <fullName evidence="2">Conserved hypothetical phage protein</fullName>
    </submittedName>
</protein>
<accession>D2TVN6</accession>
<dbReference type="AlphaFoldDB" id="D2TVN6"/>
<reference evidence="2" key="1">
    <citation type="journal article" date="2010" name="Insect Mol. Biol.">
        <title>The draft genome sequence of Arsenophonus nasoniae, son-killer bacterium of Nasonia vitripennis, reveals genes associated with virulence and symbiosis.</title>
        <authorList>
            <person name="Wilkes T."/>
            <person name="Darby A.C."/>
            <person name="Choi J."/>
            <person name="Colborne J.K."/>
            <person name="Werren J.H."/>
            <person name="Hurst G.D.D."/>
        </authorList>
    </citation>
    <scope>NUCLEOTIDE SEQUENCE</scope>
</reference>
<name>D2TVN6_9GAMM</name>
<keyword evidence="1" id="KW-0812">Transmembrane</keyword>
<keyword evidence="1" id="KW-1133">Transmembrane helix</keyword>
<proteinExistence type="predicted"/>
<evidence type="ECO:0000256" key="1">
    <source>
        <dbReference type="SAM" id="Phobius"/>
    </source>
</evidence>